<dbReference type="InterPro" id="IPR027304">
    <property type="entry name" value="Trigger_fact/SurA_dom_sf"/>
</dbReference>
<keyword evidence="9" id="KW-0963">Cytoplasm</keyword>
<evidence type="ECO:0000313" key="12">
    <source>
        <dbReference type="EMBL" id="MBD3870983.1"/>
    </source>
</evidence>
<name>A0A8J6Y098_9BACT</name>
<proteinExistence type="inferred from homology"/>
<evidence type="ECO:0000259" key="11">
    <source>
        <dbReference type="Pfam" id="PF05698"/>
    </source>
</evidence>
<feature type="domain" description="Trigger factor ribosome-binding bacterial" evidence="10">
    <location>
        <begin position="1"/>
        <end position="144"/>
    </location>
</feature>
<comment type="similarity">
    <text evidence="2 9">Belongs to the FKBP-type PPIase family. Tig subfamily.</text>
</comment>
<evidence type="ECO:0000256" key="8">
    <source>
        <dbReference type="ARBA" id="ARBA00029986"/>
    </source>
</evidence>
<comment type="function">
    <text evidence="9">Involved in protein export. Acts as a chaperone by maintaining the newly synthesized protein in an open conformation. Functions as a peptidyl-prolyl cis-trans isomerase.</text>
</comment>
<reference evidence="12 13" key="1">
    <citation type="submission" date="2020-08" db="EMBL/GenBank/DDBJ databases">
        <title>Acidobacteriota in marine sediments use diverse sulfur dissimilation pathways.</title>
        <authorList>
            <person name="Wasmund K."/>
        </authorList>
    </citation>
    <scope>NUCLEOTIDE SEQUENCE [LARGE SCALE GENOMIC DNA]</scope>
    <source>
        <strain evidence="12">MAG AM3-A</strain>
    </source>
</reference>
<evidence type="ECO:0000256" key="2">
    <source>
        <dbReference type="ARBA" id="ARBA00005464"/>
    </source>
</evidence>
<comment type="subcellular location">
    <subcellularLocation>
        <location evidence="9">Cytoplasm</location>
    </subcellularLocation>
    <text evidence="9">About half TF is bound to the ribosome near the polypeptide exit tunnel while the other half is free in the cytoplasm.</text>
</comment>
<comment type="catalytic activity">
    <reaction evidence="1 9">
        <text>[protein]-peptidylproline (omega=180) = [protein]-peptidylproline (omega=0)</text>
        <dbReference type="Rhea" id="RHEA:16237"/>
        <dbReference type="Rhea" id="RHEA-COMP:10747"/>
        <dbReference type="Rhea" id="RHEA-COMP:10748"/>
        <dbReference type="ChEBI" id="CHEBI:83833"/>
        <dbReference type="ChEBI" id="CHEBI:83834"/>
        <dbReference type="EC" id="5.2.1.8"/>
    </reaction>
</comment>
<dbReference type="EC" id="5.2.1.8" evidence="3 9"/>
<keyword evidence="9" id="KW-0131">Cell cycle</keyword>
<organism evidence="12 13">
    <name type="scientific">Candidatus Sulfomarinibacter kjeldsenii</name>
    <dbReference type="NCBI Taxonomy" id="2885994"/>
    <lineage>
        <taxon>Bacteria</taxon>
        <taxon>Pseudomonadati</taxon>
        <taxon>Acidobacteriota</taxon>
        <taxon>Thermoanaerobaculia</taxon>
        <taxon>Thermoanaerobaculales</taxon>
        <taxon>Candidatus Sulfomarinibacteraceae</taxon>
        <taxon>Candidatus Sulfomarinibacter</taxon>
    </lineage>
</organism>
<evidence type="ECO:0000313" key="13">
    <source>
        <dbReference type="Proteomes" id="UP000598633"/>
    </source>
</evidence>
<dbReference type="PIRSF" id="PIRSF003095">
    <property type="entry name" value="Trigger_factor"/>
    <property type="match status" value="1"/>
</dbReference>
<evidence type="ECO:0000256" key="7">
    <source>
        <dbReference type="ARBA" id="ARBA00023235"/>
    </source>
</evidence>
<dbReference type="HAMAP" id="MF_00303">
    <property type="entry name" value="Trigger_factor_Tig"/>
    <property type="match status" value="1"/>
</dbReference>
<protein>
    <recommendedName>
        <fullName evidence="4 9">Trigger factor</fullName>
        <shortName evidence="9">TF</shortName>
        <ecNumber evidence="3 9">5.2.1.8</ecNumber>
    </recommendedName>
    <alternativeName>
        <fullName evidence="8 9">PPIase</fullName>
    </alternativeName>
</protein>
<keyword evidence="7 9" id="KW-0413">Isomerase</keyword>
<sequence>MPYTLTHRANHTIEISAQLESTEVDRERDGIVRKFRSKASVPGFRPGKAPAAAVRARFADEIRDELQEHLTGLLWGEVFDGESEIEPITNPQIRDLSFAEDGAFSFTAELEVRPRYDLPELGELNLPEISLEISEAEIDEELAKVQEEQAVWEPAEGDQAGDGMLAEVDLRGDVEDSNEEPYTEDGASLIIGSDSVPPEINEALQGAKIGDERVATKVLPEDLEDNVKAGKTVTYTISVQGLKRKVLPEIDDDLATTIGLENLEELRQRVHDVLEQQKRGERRNSWRRFILDHLEAEIDQAELPSSLVQSTLKEQLDRYAYTMAMQGVEFDPEKVDWHEISAKAEPAARQEVLDTLILEQLAETWETPVPEAEVDAYVATEAARHGVPPAEHKANLAAEKKLERVRHAARVAATVDEMIRRAGGGV</sequence>
<dbReference type="SUPFAM" id="SSF109998">
    <property type="entry name" value="Triger factor/SurA peptide-binding domain-like"/>
    <property type="match status" value="1"/>
</dbReference>
<dbReference type="GO" id="GO:0006457">
    <property type="term" value="P:protein folding"/>
    <property type="evidence" value="ECO:0007669"/>
    <property type="project" value="UniProtKB-UniRule"/>
</dbReference>
<evidence type="ECO:0000256" key="9">
    <source>
        <dbReference type="HAMAP-Rule" id="MF_00303"/>
    </source>
</evidence>
<dbReference type="InterPro" id="IPR036611">
    <property type="entry name" value="Trigger_fac_ribosome-bd_sf"/>
</dbReference>
<gene>
    <name evidence="9 12" type="primary">tig</name>
    <name evidence="12" type="ORF">IFJ97_06435</name>
</gene>
<dbReference type="EMBL" id="JACXWA010000109">
    <property type="protein sequence ID" value="MBD3870983.1"/>
    <property type="molecule type" value="Genomic_DNA"/>
</dbReference>
<dbReference type="GO" id="GO:0015031">
    <property type="term" value="P:protein transport"/>
    <property type="evidence" value="ECO:0007669"/>
    <property type="project" value="UniProtKB-UniRule"/>
</dbReference>
<dbReference type="InterPro" id="IPR005215">
    <property type="entry name" value="Trig_fac"/>
</dbReference>
<feature type="domain" description="Trigger factor C-terminal" evidence="11">
    <location>
        <begin position="263"/>
        <end position="417"/>
    </location>
</feature>
<keyword evidence="5 9" id="KW-0697">Rotamase</keyword>
<dbReference type="NCBIfam" id="TIGR00115">
    <property type="entry name" value="tig"/>
    <property type="match status" value="1"/>
</dbReference>
<dbReference type="SUPFAM" id="SSF102735">
    <property type="entry name" value="Trigger factor ribosome-binding domain"/>
    <property type="match status" value="1"/>
</dbReference>
<dbReference type="Proteomes" id="UP000598633">
    <property type="component" value="Unassembled WGS sequence"/>
</dbReference>
<dbReference type="Gene3D" id="3.30.70.1050">
    <property type="entry name" value="Trigger factor ribosome-binding domain"/>
    <property type="match status" value="1"/>
</dbReference>
<evidence type="ECO:0000256" key="3">
    <source>
        <dbReference type="ARBA" id="ARBA00013194"/>
    </source>
</evidence>
<dbReference type="InterPro" id="IPR008880">
    <property type="entry name" value="Trigger_fac_C"/>
</dbReference>
<dbReference type="InterPro" id="IPR046357">
    <property type="entry name" value="PPIase_dom_sf"/>
</dbReference>
<accession>A0A8J6Y098</accession>
<dbReference type="GO" id="GO:0005737">
    <property type="term" value="C:cytoplasm"/>
    <property type="evidence" value="ECO:0007669"/>
    <property type="project" value="UniProtKB-SubCell"/>
</dbReference>
<dbReference type="SUPFAM" id="SSF54534">
    <property type="entry name" value="FKBP-like"/>
    <property type="match status" value="1"/>
</dbReference>
<dbReference type="Gene3D" id="3.10.50.40">
    <property type="match status" value="1"/>
</dbReference>
<dbReference type="GO" id="GO:0051301">
    <property type="term" value="P:cell division"/>
    <property type="evidence" value="ECO:0007669"/>
    <property type="project" value="UniProtKB-KW"/>
</dbReference>
<evidence type="ECO:0000256" key="6">
    <source>
        <dbReference type="ARBA" id="ARBA00023186"/>
    </source>
</evidence>
<dbReference type="GO" id="GO:0003755">
    <property type="term" value="F:peptidyl-prolyl cis-trans isomerase activity"/>
    <property type="evidence" value="ECO:0007669"/>
    <property type="project" value="UniProtKB-UniRule"/>
</dbReference>
<keyword evidence="9" id="KW-0132">Cell division</keyword>
<keyword evidence="6 9" id="KW-0143">Chaperone</keyword>
<comment type="caution">
    <text evidence="12">The sequence shown here is derived from an EMBL/GenBank/DDBJ whole genome shotgun (WGS) entry which is preliminary data.</text>
</comment>
<dbReference type="Pfam" id="PF05698">
    <property type="entry name" value="Trigger_C"/>
    <property type="match status" value="1"/>
</dbReference>
<evidence type="ECO:0000256" key="4">
    <source>
        <dbReference type="ARBA" id="ARBA00016902"/>
    </source>
</evidence>
<dbReference type="Gene3D" id="1.10.3120.10">
    <property type="entry name" value="Trigger factor, C-terminal domain"/>
    <property type="match status" value="1"/>
</dbReference>
<evidence type="ECO:0000256" key="1">
    <source>
        <dbReference type="ARBA" id="ARBA00000971"/>
    </source>
</evidence>
<evidence type="ECO:0000256" key="5">
    <source>
        <dbReference type="ARBA" id="ARBA00023110"/>
    </source>
</evidence>
<evidence type="ECO:0000259" key="10">
    <source>
        <dbReference type="Pfam" id="PF05697"/>
    </source>
</evidence>
<dbReference type="InterPro" id="IPR008881">
    <property type="entry name" value="Trigger_fac_ribosome-bd_bac"/>
</dbReference>
<dbReference type="Pfam" id="PF05697">
    <property type="entry name" value="Trigger_N"/>
    <property type="match status" value="1"/>
</dbReference>
<dbReference type="AlphaFoldDB" id="A0A8J6Y098"/>
<comment type="domain">
    <text evidence="9">Consists of 3 domains; the N-terminus binds the ribosome, the middle domain has PPIase activity, while the C-terminus has intrinsic chaperone activity on its own.</text>
</comment>
<dbReference type="InterPro" id="IPR037041">
    <property type="entry name" value="Trigger_fac_C_sf"/>
</dbReference>